<dbReference type="OrthoDB" id="6516826at2759"/>
<dbReference type="GO" id="GO:0016042">
    <property type="term" value="P:lipid catabolic process"/>
    <property type="evidence" value="ECO:0007669"/>
    <property type="project" value="UniProtKB-KW"/>
</dbReference>
<dbReference type="STRING" id="299467.A0A443S5B6"/>
<dbReference type="EMBL" id="NCKV01008076">
    <property type="protein sequence ID" value="RWS22719.1"/>
    <property type="molecule type" value="Genomic_DNA"/>
</dbReference>
<keyword evidence="2" id="KW-0443">Lipid metabolism</keyword>
<keyword evidence="5" id="KW-1185">Reference proteome</keyword>
<evidence type="ECO:0000313" key="5">
    <source>
        <dbReference type="Proteomes" id="UP000288716"/>
    </source>
</evidence>
<gene>
    <name evidence="4" type="ORF">B4U80_13508</name>
</gene>
<dbReference type="InterPro" id="IPR000073">
    <property type="entry name" value="AB_hydrolase_1"/>
</dbReference>
<sequence length="285" mass="32263">MGFALVMFGYDCWFLQVRGAVESTGHKTLNSNGRAYWRFTTDEIAAYDLPATINYILSVAGKANLTLIGHSQAAKISLQMLSTKTDYQQKIDKLIYIAPVARLGHTKAIFYRSLFPLLINSFLYFYGGPVPDVISPLAPFTRNIAIGKIIWELLNLSIYGPVAPVDPKRIQVYISHIGGASMWNLVNLVRDADKCISYFDYGRVQNLKRYNSVNAPLYDIRKVDTKMVFIIGKNDFTTAKEDVDCIRTKVKNIVAEKPFENMNHLNLIFGPRACEVTKYILEQLQ</sequence>
<name>A0A443S5B6_9ACAR</name>
<reference evidence="4 5" key="1">
    <citation type="journal article" date="2018" name="Gigascience">
        <title>Genomes of trombidid mites reveal novel predicted allergens and laterally-transferred genes associated with secondary metabolism.</title>
        <authorList>
            <person name="Dong X."/>
            <person name="Chaisiri K."/>
            <person name="Xia D."/>
            <person name="Armstrong S.D."/>
            <person name="Fang Y."/>
            <person name="Donnelly M.J."/>
            <person name="Kadowaki T."/>
            <person name="McGarry J.W."/>
            <person name="Darby A.C."/>
            <person name="Makepeace B.L."/>
        </authorList>
    </citation>
    <scope>NUCLEOTIDE SEQUENCE [LARGE SCALE GENOMIC DNA]</scope>
    <source>
        <strain evidence="4">UoL-UT</strain>
    </source>
</reference>
<proteinExistence type="predicted"/>
<organism evidence="4 5">
    <name type="scientific">Leptotrombidium deliense</name>
    <dbReference type="NCBI Taxonomy" id="299467"/>
    <lineage>
        <taxon>Eukaryota</taxon>
        <taxon>Metazoa</taxon>
        <taxon>Ecdysozoa</taxon>
        <taxon>Arthropoda</taxon>
        <taxon>Chelicerata</taxon>
        <taxon>Arachnida</taxon>
        <taxon>Acari</taxon>
        <taxon>Acariformes</taxon>
        <taxon>Trombidiformes</taxon>
        <taxon>Prostigmata</taxon>
        <taxon>Anystina</taxon>
        <taxon>Parasitengona</taxon>
        <taxon>Trombiculoidea</taxon>
        <taxon>Trombiculidae</taxon>
        <taxon>Leptotrombidium</taxon>
    </lineage>
</organism>
<dbReference type="AlphaFoldDB" id="A0A443S5B6"/>
<dbReference type="Pfam" id="PF00561">
    <property type="entry name" value="Abhydrolase_1"/>
    <property type="match status" value="1"/>
</dbReference>
<evidence type="ECO:0000256" key="1">
    <source>
        <dbReference type="ARBA" id="ARBA00022963"/>
    </source>
</evidence>
<keyword evidence="1" id="KW-0442">Lipid degradation</keyword>
<evidence type="ECO:0000256" key="2">
    <source>
        <dbReference type="ARBA" id="ARBA00023098"/>
    </source>
</evidence>
<protein>
    <recommendedName>
        <fullName evidence="3">AB hydrolase-1 domain-containing protein</fullName>
    </recommendedName>
</protein>
<feature type="domain" description="AB hydrolase-1" evidence="3">
    <location>
        <begin position="9"/>
        <end position="133"/>
    </location>
</feature>
<accession>A0A443S5B6</accession>
<evidence type="ECO:0000259" key="3">
    <source>
        <dbReference type="Pfam" id="PF00561"/>
    </source>
</evidence>
<evidence type="ECO:0000313" key="4">
    <source>
        <dbReference type="EMBL" id="RWS22719.1"/>
    </source>
</evidence>
<dbReference type="InterPro" id="IPR029058">
    <property type="entry name" value="AB_hydrolase_fold"/>
</dbReference>
<dbReference type="Gene3D" id="3.40.50.1820">
    <property type="entry name" value="alpha/beta hydrolase"/>
    <property type="match status" value="1"/>
</dbReference>
<dbReference type="VEuPathDB" id="VectorBase:LDEU009320"/>
<dbReference type="PANTHER" id="PTHR11005">
    <property type="entry name" value="LYSOSOMAL ACID LIPASE-RELATED"/>
    <property type="match status" value="1"/>
</dbReference>
<dbReference type="Proteomes" id="UP000288716">
    <property type="component" value="Unassembled WGS sequence"/>
</dbReference>
<comment type="caution">
    <text evidence="4">The sequence shown here is derived from an EMBL/GenBank/DDBJ whole genome shotgun (WGS) entry which is preliminary data.</text>
</comment>
<dbReference type="SUPFAM" id="SSF53474">
    <property type="entry name" value="alpha/beta-Hydrolases"/>
    <property type="match status" value="1"/>
</dbReference>